<feature type="domain" description="Heterokaryon incompatibility" evidence="1">
    <location>
        <begin position="58"/>
        <end position="185"/>
    </location>
</feature>
<dbReference type="InterPro" id="IPR052895">
    <property type="entry name" value="HetReg/Transcr_Mod"/>
</dbReference>
<evidence type="ECO:0000313" key="3">
    <source>
        <dbReference type="Proteomes" id="UP000660729"/>
    </source>
</evidence>
<organism evidence="2 3">
    <name type="scientific">Pseudocercospora fuligena</name>
    <dbReference type="NCBI Taxonomy" id="685502"/>
    <lineage>
        <taxon>Eukaryota</taxon>
        <taxon>Fungi</taxon>
        <taxon>Dikarya</taxon>
        <taxon>Ascomycota</taxon>
        <taxon>Pezizomycotina</taxon>
        <taxon>Dothideomycetes</taxon>
        <taxon>Dothideomycetidae</taxon>
        <taxon>Mycosphaerellales</taxon>
        <taxon>Mycosphaerellaceae</taxon>
        <taxon>Pseudocercospora</taxon>
    </lineage>
</organism>
<reference evidence="2" key="1">
    <citation type="submission" date="2020-04" db="EMBL/GenBank/DDBJ databases">
        <title>Draft genome resource of the tomato pathogen Pseudocercospora fuligena.</title>
        <authorList>
            <person name="Zaccaron A."/>
        </authorList>
    </citation>
    <scope>NUCLEOTIDE SEQUENCE</scope>
    <source>
        <strain evidence="2">PF001</strain>
    </source>
</reference>
<name>A0A8H6R6B7_9PEZI</name>
<comment type="caution">
    <text evidence="2">The sequence shown here is derived from an EMBL/GenBank/DDBJ whole genome shotgun (WGS) entry which is preliminary data.</text>
</comment>
<dbReference type="OrthoDB" id="3643843at2759"/>
<evidence type="ECO:0000259" key="1">
    <source>
        <dbReference type="Pfam" id="PF06985"/>
    </source>
</evidence>
<protein>
    <submittedName>
        <fullName evidence="2">Heterokaryon incompatibility protein 6, OR allele</fullName>
    </submittedName>
</protein>
<evidence type="ECO:0000313" key="2">
    <source>
        <dbReference type="EMBL" id="KAF7185358.1"/>
    </source>
</evidence>
<dbReference type="InterPro" id="IPR010730">
    <property type="entry name" value="HET"/>
</dbReference>
<dbReference type="AlphaFoldDB" id="A0A8H6R6B7"/>
<accession>A0A8H6R6B7</accession>
<proteinExistence type="predicted"/>
<dbReference type="PANTHER" id="PTHR24148">
    <property type="entry name" value="ANKYRIN REPEAT DOMAIN-CONTAINING PROTEIN 39 HOMOLOG-RELATED"/>
    <property type="match status" value="1"/>
</dbReference>
<gene>
    <name evidence="2" type="ORF">HII31_13337</name>
</gene>
<dbReference type="EMBL" id="JABCIY010000338">
    <property type="protein sequence ID" value="KAF7185358.1"/>
    <property type="molecule type" value="Genomic_DNA"/>
</dbReference>
<dbReference type="PANTHER" id="PTHR24148:SF73">
    <property type="entry name" value="HET DOMAIN PROTEIN (AFU_ORTHOLOGUE AFUA_8G01020)"/>
    <property type="match status" value="1"/>
</dbReference>
<dbReference type="Proteomes" id="UP000660729">
    <property type="component" value="Unassembled WGS sequence"/>
</dbReference>
<sequence length="575" mass="64947">MSSAAYPPVIIDPERQIRTACLLPGTPEEEIRCELGVRSLKPLDGQTSPKANSTSAEYEALSYTWGSWQETVTIKLNGRPFLVTQNLHRALRRLRRLSSPRCLWVDQLCIDQHGNQERNHQVRIMNEVFRMAARVLVWLGEVPDEDLQNIRDLYEQEYLRETKELQIASCTTEPSWWTRAWVVQEFAMAREEPTVCFGTREIQWARLFTLNVSGGSRELAMLDELPRRFARLRSGANVKRNLAYFGSTLAHTDCSNPRDKVFSLLGLLPSTYNGLIKADYDNAVETVFAGATSAAILADRSYEILGLVRRSKGSFNLPSWVVDYSFPDEDRTNVSSNIFAFRGLFRPAPSPWCHSQSSSCPDADYNATNATLSIRGLHFDTIRLSIPVIEPLYDAFQYQAPFYRRAVEAVYSKAFVSPLDHSDPYASSNSTRSVSYLTNALTSGIQLFMRGGWRIASDLAMFLLNSWTDKMRAKYGITGESSTKWSTGTSAYHRFVAGGQAFFVTTRGFLGLGPAGLKDDDVIVLPYGSNAPVALRQEGLDWRFLGFTHVRGIMEDELRKINPEIKFHEQTYVLV</sequence>
<keyword evidence="3" id="KW-1185">Reference proteome</keyword>
<dbReference type="Pfam" id="PF06985">
    <property type="entry name" value="HET"/>
    <property type="match status" value="1"/>
</dbReference>